<sequence length="348" mass="41348">MHFSEASWMRHSEASLAAQELNSLPHTDGNSSARRCEPPSGQHKRANAFAAAHVHASSSETGVAGHAGLCTRRRRGALLAELQCLCAKANAILVERWFLRWGLYAVRRAALKSIQYRAQAVLWRRVGSRCFSWWRLVTERRMCREVLHQEAAMRERVTLMDGICRVAWDKWRRWARATAWQRARAKRLGLVNRERHVQFRYYMWTRFPRRCRQVRAVEQIRFSAERSLARFTLTRWQLHTLESYLTFPLQVRSAQQVAAVAFCAWQRRARTRAHLRLIHQEALLNLAQSGFARWKWWLQRRIQAALLRKANEDRLVRRIFSHWVWQHQLRALDYERYIALHHLPRLFS</sequence>
<dbReference type="KEGG" id="lmat:92512495"/>
<dbReference type="Proteomes" id="UP000673552">
    <property type="component" value="Chromosome 34"/>
</dbReference>
<evidence type="ECO:0000313" key="3">
    <source>
        <dbReference type="Proteomes" id="UP000673552"/>
    </source>
</evidence>
<dbReference type="EMBL" id="JAFEUZ010000034">
    <property type="protein sequence ID" value="KAG5468420.1"/>
    <property type="molecule type" value="Genomic_DNA"/>
</dbReference>
<evidence type="ECO:0000313" key="2">
    <source>
        <dbReference type="EMBL" id="KAG5468420.1"/>
    </source>
</evidence>
<evidence type="ECO:0000256" key="1">
    <source>
        <dbReference type="SAM" id="MobiDB-lite"/>
    </source>
</evidence>
<reference evidence="2 3" key="1">
    <citation type="submission" date="2021-03" db="EMBL/GenBank/DDBJ databases">
        <title>Leishmania (Mundinia) martiniquensis Genome sequencing and assembly.</title>
        <authorList>
            <person name="Almutairi H."/>
            <person name="Gatherer D."/>
        </authorList>
    </citation>
    <scope>NUCLEOTIDE SEQUENCE [LARGE SCALE GENOMIC DNA]</scope>
    <source>
        <strain evidence="2">LSCM1</strain>
    </source>
</reference>
<dbReference type="AlphaFoldDB" id="A0A836GMR7"/>
<comment type="caution">
    <text evidence="2">The sequence shown here is derived from an EMBL/GenBank/DDBJ whole genome shotgun (WGS) entry which is preliminary data.</text>
</comment>
<feature type="compositionally biased region" description="Polar residues" evidence="1">
    <location>
        <begin position="23"/>
        <end position="33"/>
    </location>
</feature>
<dbReference type="GeneID" id="92512495"/>
<accession>A0A836GMR7</accession>
<dbReference type="RefSeq" id="XP_067175358.1">
    <property type="nucleotide sequence ID" value="XM_067319983.1"/>
</dbReference>
<organism evidence="2 3">
    <name type="scientific">Leishmania martiniquensis</name>
    <dbReference type="NCBI Taxonomy" id="1580590"/>
    <lineage>
        <taxon>Eukaryota</taxon>
        <taxon>Discoba</taxon>
        <taxon>Euglenozoa</taxon>
        <taxon>Kinetoplastea</taxon>
        <taxon>Metakinetoplastina</taxon>
        <taxon>Trypanosomatida</taxon>
        <taxon>Trypanosomatidae</taxon>
        <taxon>Leishmaniinae</taxon>
        <taxon>Leishmania</taxon>
    </lineage>
</organism>
<proteinExistence type="predicted"/>
<gene>
    <name evidence="2" type="ORF">LSCM1_02400</name>
</gene>
<feature type="region of interest" description="Disordered" evidence="1">
    <location>
        <begin position="23"/>
        <end position="42"/>
    </location>
</feature>
<protein>
    <submittedName>
        <fullName evidence="2">Uncharacterized protein</fullName>
    </submittedName>
</protein>
<name>A0A836GMR7_9TRYP</name>
<dbReference type="OrthoDB" id="265928at2759"/>
<keyword evidence="3" id="KW-1185">Reference proteome</keyword>